<feature type="region of interest" description="Disordered" evidence="1">
    <location>
        <begin position="811"/>
        <end position="880"/>
    </location>
</feature>
<comment type="caution">
    <text evidence="2">The sequence shown here is derived from an EMBL/GenBank/DDBJ whole genome shotgun (WGS) entry which is preliminary data.</text>
</comment>
<feature type="compositionally biased region" description="Polar residues" evidence="1">
    <location>
        <begin position="2003"/>
        <end position="2026"/>
    </location>
</feature>
<dbReference type="EMBL" id="JARBHB010000012">
    <property type="protein sequence ID" value="KAJ8871254.1"/>
    <property type="molecule type" value="Genomic_DNA"/>
</dbReference>
<organism evidence="2 3">
    <name type="scientific">Dryococelus australis</name>
    <dbReference type="NCBI Taxonomy" id="614101"/>
    <lineage>
        <taxon>Eukaryota</taxon>
        <taxon>Metazoa</taxon>
        <taxon>Ecdysozoa</taxon>
        <taxon>Arthropoda</taxon>
        <taxon>Hexapoda</taxon>
        <taxon>Insecta</taxon>
        <taxon>Pterygota</taxon>
        <taxon>Neoptera</taxon>
        <taxon>Polyneoptera</taxon>
        <taxon>Phasmatodea</taxon>
        <taxon>Verophasmatodea</taxon>
        <taxon>Anareolatae</taxon>
        <taxon>Phasmatidae</taxon>
        <taxon>Eurycanthinae</taxon>
        <taxon>Dryococelus</taxon>
    </lineage>
</organism>
<reference evidence="2 3" key="1">
    <citation type="submission" date="2023-02" db="EMBL/GenBank/DDBJ databases">
        <title>LHISI_Scaffold_Assembly.</title>
        <authorList>
            <person name="Stuart O.P."/>
            <person name="Cleave R."/>
            <person name="Magrath M.J.L."/>
            <person name="Mikheyev A.S."/>
        </authorList>
    </citation>
    <scope>NUCLEOTIDE SEQUENCE [LARGE SCALE GENOMIC DNA]</scope>
    <source>
        <strain evidence="2">Daus_M_001</strain>
        <tissue evidence="2">Leg muscle</tissue>
    </source>
</reference>
<evidence type="ECO:0000256" key="1">
    <source>
        <dbReference type="SAM" id="MobiDB-lite"/>
    </source>
</evidence>
<keyword evidence="3" id="KW-1185">Reference proteome</keyword>
<feature type="region of interest" description="Disordered" evidence="1">
    <location>
        <begin position="2003"/>
        <end position="2034"/>
    </location>
</feature>
<evidence type="ECO:0000313" key="2">
    <source>
        <dbReference type="EMBL" id="KAJ8871254.1"/>
    </source>
</evidence>
<sequence>MFYRLNVKSGHEVPPLARRAVSPAGVESQPCARAVCVTGLEYDRAGRKWSVCRCGSRTHARGPAMSVAVRRRARENGRCVHEPMVSCRTATNRPRDRARCGTIIEAGEMGPRVTRLMLACNPPREAFRKTDVFEYYLETVGNRQSTSTVLTKKVPGIITGHWCGKRVEVNLDLEMTMGTSGFVARPNGDEISTDSLAGAFAEHVRLRRDSRGKPNTGAIASRRNGVIQVQCHRGMKLRQPGGSSWPVRRGGVAVRGGPTTSVVSSPEWSDWVLHFVGPMVGLLPRHCSYGITPPSLPECNARPYDDVQSSGSRRHITCLQGPRVAERLRLLASHQGEPGSNPGWVTPGCSSAIFPSLSAAPFSPHFTLHGSQYVVDKSHPNLSTHNVPAMYQKCLPLLFVRLIEAETSISHNVMERCLFDPMSDSIEAGIQIPSKRFFQHFVYSFGHLTCMRGTHKLWLCPNSPREYSLARSWHHRESSLLCQLLGKSARGRVNDDAHSVLARRAPSLAAICSVRHKLEDALRNFCIFRELFFSQPGEGLPANCRNNLLPITLGSQPPIASDSRPSISQPSVEFFVRQLKATRNSPSSVKLENLIRERRTNPAKWIGARSFPGRTQLQRQESRAWISLRLPPVPGCGSYNFHPNGTNPLELQSGLTSAKRAKKKPRQPPCYAQPCPPRILRPRPTSLGPSSPLDYYFNYIYCSRIETTAKETSYRFYHFMERLCKVNILIWILYASNKTSRGAGELYPANRRGLAVNSLSDRQRGPRAGIPQRTAARPHPDGPAHLCLAHRATYSAGFRWHPSYVRPRGASLEPLTPSLRSRGRRTDGRLTDETDGCESNFSTLSRSRSMSDRFTSVRRSATRPFSPESSNARLRQHTRKCQPQAIKYTVEKKMPCSKAPVTPKLNGFSFQQTFEDWTGSKIFLKSGGFDQSESCTTKIDVKKPYNNEQLLEKNGEGSFVRNRHRSFPKPDVVRNTGESRILYLWSPGYFFCVITKATSISRIHSEARHAQVNSGPVRDMRRIPRHLVQGQTGYNTRASANEQKAKARKYIGQANYCDKRWIPPAQQYENFPAHVSLQLSAHEFGALSFGGNFLDLLMLSLHEAEEYPGRMQGTGNVRSPRTPADQRIVQHDSHLRKSGSDPTGDIRAFNCAQFTTNSLLHNEHNDNFNVSRPQDGKVAGGRAKPIYRNYDIGDISIYVVNKFQRYFIEINIFLQSRDPMQVAKGEPPRRLALPRTTPNALAREGARRAHAYSSISSRAVICPDIPRLVLPRRARLDSRWGRLRISNVGIVIAGFLGISRFLHPHIRAAPHSPHFTLIGSQDLAVKNRRNLSTQFHHIKERIKLSSQQHNAMRCGSALQYSTNATRRDTVGTLSAPDWLFSLTSSAMSISRQVRLVASDMNYDRVVRCDVTSLPVASRYCKEGLRRHVHGDADQVNQEEYSRRNRRISENSYTSFENGWGRTYIGSLGEQRQKLSRNGAGSNSTETPLLGKGCEEIWSALNIEVLMNERGGEEIPEKICRAAASSATIPTCENPRVTRPEIEPASPWWEVQQANRLSTVAAKFDHNGTCGGNRMHDPQPRRPLSNPKLLTPVLNALPGLTICTLISHSSRTPITLDSSDRGRGATMPLVACLLGDIPFAPPLHPSAAPFPPRYTLIGSEDLVKSRPNISTQLNYTQLRPITIIIACQIVIAVSRQPASPGRAGRNGRRRGAPSELRRAVAHNSVLTYAPSRRCCVGIAHLPVTTTNTPCGPGRRRAEDAVSFSRHTLSENTYTNNIILTPTQHRHRHQTHDGNLTKLQQPSGPSVTGEDGGLWPPAGYWCHFNMSCSVLKQVCDFWCDTFVSCDVYRPHFKFLRKRVVVRLSCLTPPIILSLGHVKFETADTLSCDDLHRAGNVHSRRAVRYIERRRQRNRLNANVRVAVIPKSTNVLMTSQDICVSRRRRCAALRKGSSNEEKYCMTDDLNMVMLKPGYKSTDCLKAVPWMSFGRGWNMDASRQRLVNKGTSTCGRSLSQGVTKSPEQVPTNTPCSHPPRNETERIHDSIATNETSSQTRKFKTHSCTCPAGDGFSFRKERVTVEQLASGGKREIPEETWRPVAASSGTILTCENPGVSQAGIEHGSSWWDVSRLTAHKSDVQDGDRCCTHEACTARQLIESSSDQFTAESAWSVCLFARSKPYETPDVAQPLCYMYGCALCEQ</sequence>
<name>A0ABQ9GGW1_9NEOP</name>
<evidence type="ECO:0000313" key="3">
    <source>
        <dbReference type="Proteomes" id="UP001159363"/>
    </source>
</evidence>
<accession>A0ABQ9GGW1</accession>
<feature type="compositionally biased region" description="Polar residues" evidence="1">
    <location>
        <begin position="837"/>
        <end position="859"/>
    </location>
</feature>
<feature type="region of interest" description="Disordered" evidence="1">
    <location>
        <begin position="757"/>
        <end position="782"/>
    </location>
</feature>
<protein>
    <submittedName>
        <fullName evidence="2">Uncharacterized protein</fullName>
    </submittedName>
</protein>
<proteinExistence type="predicted"/>
<dbReference type="Proteomes" id="UP001159363">
    <property type="component" value="Chromosome 11"/>
</dbReference>
<gene>
    <name evidence="2" type="ORF">PR048_027560</name>
</gene>